<accession>A0ABY3XFL7</accession>
<proteinExistence type="predicted"/>
<keyword evidence="2" id="KW-1185">Reference proteome</keyword>
<dbReference type="Proteomes" id="UP000829194">
    <property type="component" value="Chromosome"/>
</dbReference>
<dbReference type="EMBL" id="CP093547">
    <property type="protein sequence ID" value="UNP30425.1"/>
    <property type="molecule type" value="Genomic_DNA"/>
</dbReference>
<evidence type="ECO:0008006" key="3">
    <source>
        <dbReference type="Google" id="ProtNLM"/>
    </source>
</evidence>
<name>A0ABY3XFL7_9GAMM</name>
<reference evidence="1 2" key="1">
    <citation type="submission" date="2022-03" db="EMBL/GenBank/DDBJ databases">
        <title>Complete genome sequence of Lysobacter capsici VKM B-2533 and Lysobacter gummosus 10.1.1, promising sources of lytic agents.</title>
        <authorList>
            <person name="Tarlachkov S.V."/>
            <person name="Kudryakova I.V."/>
            <person name="Afoshin A.S."/>
            <person name="Leontyevskaya E.A."/>
            <person name="Leontyevskaya N.V."/>
        </authorList>
    </citation>
    <scope>NUCLEOTIDE SEQUENCE [LARGE SCALE GENOMIC DNA]</scope>
    <source>
        <strain evidence="1 2">10.1.1</strain>
    </source>
</reference>
<evidence type="ECO:0000313" key="1">
    <source>
        <dbReference type="EMBL" id="UNP30425.1"/>
    </source>
</evidence>
<protein>
    <recommendedName>
        <fullName evidence="3">Bacterial HORMA domain-containing protein</fullName>
    </recommendedName>
</protein>
<gene>
    <name evidence="1" type="ORF">MOV92_03880</name>
</gene>
<dbReference type="RefSeq" id="WP_057941659.1">
    <property type="nucleotide sequence ID" value="NZ_CP011131.1"/>
</dbReference>
<sequence length="163" mass="18102">MNQPTQSATASRSDPKAVGENLLKLISNLRSAADLTAERVERETGWTMQPSDSGGYRTGAALTPDWGYSLSLSTPSGSDTRQLRFEFNRKNADATATAVCDPDLERYAQALQALGYQRSPIGAEHDRVLGWSFQRQDLWVRIYTRAESEEAFDHECVSLITVE</sequence>
<organism evidence="1 2">
    <name type="scientific">Lysobacter gummosus</name>
    <dbReference type="NCBI Taxonomy" id="262324"/>
    <lineage>
        <taxon>Bacteria</taxon>
        <taxon>Pseudomonadati</taxon>
        <taxon>Pseudomonadota</taxon>
        <taxon>Gammaproteobacteria</taxon>
        <taxon>Lysobacterales</taxon>
        <taxon>Lysobacteraceae</taxon>
        <taxon>Lysobacter</taxon>
    </lineage>
</organism>
<evidence type="ECO:0000313" key="2">
    <source>
        <dbReference type="Proteomes" id="UP000829194"/>
    </source>
</evidence>